<keyword evidence="9" id="KW-1185">Reference proteome</keyword>
<feature type="transmembrane region" description="Helical" evidence="6">
    <location>
        <begin position="397"/>
        <end position="419"/>
    </location>
</feature>
<feature type="transmembrane region" description="Helical" evidence="6">
    <location>
        <begin position="579"/>
        <end position="600"/>
    </location>
</feature>
<dbReference type="InterPro" id="IPR007603">
    <property type="entry name" value="Choline_transptr-like"/>
</dbReference>
<feature type="transmembrane region" description="Helical" evidence="6">
    <location>
        <begin position="606"/>
        <end position="628"/>
    </location>
</feature>
<dbReference type="EMBL" id="CM035424">
    <property type="protein sequence ID" value="KAH7351685.1"/>
    <property type="molecule type" value="Genomic_DNA"/>
</dbReference>
<organism evidence="8 9">
    <name type="scientific">Ceratopteris richardii</name>
    <name type="common">Triangle waterfern</name>
    <dbReference type="NCBI Taxonomy" id="49495"/>
    <lineage>
        <taxon>Eukaryota</taxon>
        <taxon>Viridiplantae</taxon>
        <taxon>Streptophyta</taxon>
        <taxon>Embryophyta</taxon>
        <taxon>Tracheophyta</taxon>
        <taxon>Polypodiopsida</taxon>
        <taxon>Polypodiidae</taxon>
        <taxon>Polypodiales</taxon>
        <taxon>Pteridineae</taxon>
        <taxon>Pteridaceae</taxon>
        <taxon>Parkerioideae</taxon>
        <taxon>Ceratopteris</taxon>
    </lineage>
</organism>
<sequence length="673" mass="73532">MGNIESGHILDYAAEGGAGYFRDDDLFRDDFYRTHDWDAENTPSRTPARMSAHTAPPSPAVASTAPTSPASNHTVPPSPASNRTVPPSPASNRTVPLSPASNRTVPPSPASTAVSKETDKKDEESTDKQDVERSDNKDVEKSDKKDDEAANADKEEVKTEEKEKSANDKEAGQVEAPIPAEASTPAKAPSIAEIVSEPVEASPVQPPTEEDAATITDEISIHKNQKTNQVAPETTSRFADAATTVVVVESRTHNQLRDLPFALLFVIHLLLAAAGILYLNVVYLHDMSETKLHNLQRWFPQLGVAVVTGGAFAYLCQGLFRKYPNFMARSIIWISPFLTLVSASMLMSTEVAASLSIGVVILIFFICQILYSCLVLRRLKYAADLLSFSINTAKEVHGTYMISFWVLVMAFVWLMFWSFGVVSALTFQLAPLVVLALIVSLAWTMETLQNVVCAATARGVATYYTVGTDQTHWDRSLLSAFTSWFGSICFGSLTVPVLRMLRAMARGLNRVHSDNEFMFSCADCFDKATSTSTKYANNWAYVQVAVHGKAFVHASRDTFSLFRQRHLDVVIKNDLANSFFVFTGISGGMLCVIVCGGWTFGTHKALTASISVVSFLIGYFMACIMMAVPQGAVYAHYVCYGENPSCQGLSASPIPKRLKELLADVDTELTKVS</sequence>
<feature type="transmembrane region" description="Helical" evidence="6">
    <location>
        <begin position="328"/>
        <end position="347"/>
    </location>
</feature>
<dbReference type="Proteomes" id="UP000825935">
    <property type="component" value="Chromosome 19"/>
</dbReference>
<feature type="transmembrane region" description="Helical" evidence="6">
    <location>
        <begin position="353"/>
        <end position="376"/>
    </location>
</feature>
<name>A0A8T2SL04_CERRI</name>
<evidence type="ECO:0000256" key="2">
    <source>
        <dbReference type="ARBA" id="ARBA00007168"/>
    </source>
</evidence>
<feature type="compositionally biased region" description="Low complexity" evidence="7">
    <location>
        <begin position="51"/>
        <end position="71"/>
    </location>
</feature>
<dbReference type="PANTHER" id="PTHR12385:SF93">
    <property type="entry name" value="CHOLINE TRANSPORTER-LIKE PROTEIN"/>
    <property type="match status" value="1"/>
</dbReference>
<evidence type="ECO:0000256" key="6">
    <source>
        <dbReference type="RuleBase" id="RU368066"/>
    </source>
</evidence>
<keyword evidence="3 6" id="KW-0812">Transmembrane</keyword>
<dbReference type="GO" id="GO:0005886">
    <property type="term" value="C:plasma membrane"/>
    <property type="evidence" value="ECO:0007669"/>
    <property type="project" value="UniProtKB-SubCell"/>
</dbReference>
<feature type="transmembrane region" description="Helical" evidence="6">
    <location>
        <begin position="478"/>
        <end position="498"/>
    </location>
</feature>
<feature type="transmembrane region" description="Helical" evidence="6">
    <location>
        <begin position="425"/>
        <end position="443"/>
    </location>
</feature>
<evidence type="ECO:0000256" key="1">
    <source>
        <dbReference type="ARBA" id="ARBA00004141"/>
    </source>
</evidence>
<accession>A0A8T2SL04</accession>
<feature type="compositionally biased region" description="Basic and acidic residues" evidence="7">
    <location>
        <begin position="116"/>
        <end position="172"/>
    </location>
</feature>
<feature type="transmembrane region" description="Helical" evidence="6">
    <location>
        <begin position="298"/>
        <end position="316"/>
    </location>
</feature>
<feature type="transmembrane region" description="Helical" evidence="6">
    <location>
        <begin position="450"/>
        <end position="466"/>
    </location>
</feature>
<comment type="similarity">
    <text evidence="2 6">Belongs to the CTL (choline transporter-like) family.</text>
</comment>
<evidence type="ECO:0000313" key="8">
    <source>
        <dbReference type="EMBL" id="KAH7351685.1"/>
    </source>
</evidence>
<feature type="region of interest" description="Disordered" evidence="7">
    <location>
        <begin position="35"/>
        <end position="188"/>
    </location>
</feature>
<protein>
    <recommendedName>
        <fullName evidence="6">Choline transporter-like protein</fullName>
    </recommendedName>
</protein>
<dbReference type="AlphaFoldDB" id="A0A8T2SL04"/>
<evidence type="ECO:0000256" key="5">
    <source>
        <dbReference type="ARBA" id="ARBA00023136"/>
    </source>
</evidence>
<dbReference type="GO" id="GO:0022857">
    <property type="term" value="F:transmembrane transporter activity"/>
    <property type="evidence" value="ECO:0007669"/>
    <property type="project" value="UniProtKB-UniRule"/>
</dbReference>
<comment type="function">
    <text evidence="6">Choline transporter.</text>
</comment>
<dbReference type="OrthoDB" id="44736at2759"/>
<comment type="subcellular location">
    <subcellularLocation>
        <location evidence="6">Cell membrane</location>
        <topology evidence="6">Multi-pass membrane protein</topology>
    </subcellularLocation>
    <subcellularLocation>
        <location evidence="1">Membrane</location>
        <topology evidence="1">Multi-pass membrane protein</topology>
    </subcellularLocation>
</comment>
<feature type="compositionally biased region" description="Polar residues" evidence="7">
    <location>
        <begin position="72"/>
        <end position="115"/>
    </location>
</feature>
<evidence type="ECO:0000313" key="9">
    <source>
        <dbReference type="Proteomes" id="UP000825935"/>
    </source>
</evidence>
<reference evidence="8" key="1">
    <citation type="submission" date="2021-08" db="EMBL/GenBank/DDBJ databases">
        <title>WGS assembly of Ceratopteris richardii.</title>
        <authorList>
            <person name="Marchant D.B."/>
            <person name="Chen G."/>
            <person name="Jenkins J."/>
            <person name="Shu S."/>
            <person name="Leebens-Mack J."/>
            <person name="Grimwood J."/>
            <person name="Schmutz J."/>
            <person name="Soltis P."/>
            <person name="Soltis D."/>
            <person name="Chen Z.-H."/>
        </authorList>
    </citation>
    <scope>NUCLEOTIDE SEQUENCE</scope>
    <source>
        <strain evidence="8">Whitten #5841</strain>
        <tissue evidence="8">Leaf</tissue>
    </source>
</reference>
<keyword evidence="4 6" id="KW-1133">Transmembrane helix</keyword>
<dbReference type="Pfam" id="PF04515">
    <property type="entry name" value="Choline_transpo"/>
    <property type="match status" value="1"/>
</dbReference>
<evidence type="ECO:0000256" key="3">
    <source>
        <dbReference type="ARBA" id="ARBA00022692"/>
    </source>
</evidence>
<evidence type="ECO:0000256" key="4">
    <source>
        <dbReference type="ARBA" id="ARBA00022989"/>
    </source>
</evidence>
<dbReference type="PANTHER" id="PTHR12385">
    <property type="entry name" value="CHOLINE TRANSPORTER-LIKE (SLC FAMILY 44)"/>
    <property type="match status" value="1"/>
</dbReference>
<gene>
    <name evidence="8" type="ORF">KP509_19G009800</name>
</gene>
<feature type="transmembrane region" description="Helical" evidence="6">
    <location>
        <begin position="259"/>
        <end position="278"/>
    </location>
</feature>
<keyword evidence="5 6" id="KW-0472">Membrane</keyword>
<proteinExistence type="inferred from homology"/>
<comment type="caution">
    <text evidence="8">The sequence shown here is derived from an EMBL/GenBank/DDBJ whole genome shotgun (WGS) entry which is preliminary data.</text>
</comment>
<evidence type="ECO:0000256" key="7">
    <source>
        <dbReference type="SAM" id="MobiDB-lite"/>
    </source>
</evidence>